<feature type="domain" description="Semialdehyde dehydrogenase NAD-binding" evidence="9">
    <location>
        <begin position="4"/>
        <end position="140"/>
    </location>
</feature>
<dbReference type="CDD" id="cd17895">
    <property type="entry name" value="AGPR_1_N"/>
    <property type="match status" value="1"/>
</dbReference>
<evidence type="ECO:0000256" key="1">
    <source>
        <dbReference type="ARBA" id="ARBA00004862"/>
    </source>
</evidence>
<comment type="similarity">
    <text evidence="7">Belongs to the NAGSA dehydrogenase family. Type 1 subfamily.</text>
</comment>
<dbReference type="GO" id="GO:0070401">
    <property type="term" value="F:NADP+ binding"/>
    <property type="evidence" value="ECO:0007669"/>
    <property type="project" value="InterPro"/>
</dbReference>
<gene>
    <name evidence="7 10" type="primary">argC</name>
    <name evidence="10" type="ORF">MsAm2_06480</name>
</gene>
<dbReference type="InterPro" id="IPR000534">
    <property type="entry name" value="Semialdehyde_DH_NAD-bd"/>
</dbReference>
<accession>A0AA96VI12</accession>
<evidence type="ECO:0000313" key="11">
    <source>
        <dbReference type="Proteomes" id="UP001304970"/>
    </source>
</evidence>
<keyword evidence="7" id="KW-0963">Cytoplasm</keyword>
<proteinExistence type="inferred from homology"/>
<keyword evidence="11" id="KW-1185">Reference proteome</keyword>
<evidence type="ECO:0000256" key="8">
    <source>
        <dbReference type="PROSITE-ProRule" id="PRU10010"/>
    </source>
</evidence>
<comment type="pathway">
    <text evidence="1 7">Amino-acid biosynthesis; L-arginine biosynthesis; N(2)-acetyl-L-ornithine from L-glutamate: step 3/4.</text>
</comment>
<dbReference type="SUPFAM" id="SSF51735">
    <property type="entry name" value="NAD(P)-binding Rossmann-fold domains"/>
    <property type="match status" value="1"/>
</dbReference>
<evidence type="ECO:0000256" key="7">
    <source>
        <dbReference type="HAMAP-Rule" id="MF_00150"/>
    </source>
</evidence>
<dbReference type="PANTHER" id="PTHR32338">
    <property type="entry name" value="N-ACETYL-GAMMA-GLUTAMYL-PHOSPHATE REDUCTASE, CHLOROPLASTIC-RELATED-RELATED"/>
    <property type="match status" value="1"/>
</dbReference>
<dbReference type="NCBIfam" id="TIGR01850">
    <property type="entry name" value="argC"/>
    <property type="match status" value="1"/>
</dbReference>
<dbReference type="AlphaFoldDB" id="A0AA96VI12"/>
<dbReference type="GO" id="GO:0006526">
    <property type="term" value="P:L-arginine biosynthetic process"/>
    <property type="evidence" value="ECO:0007669"/>
    <property type="project" value="UniProtKB-UniRule"/>
</dbReference>
<organism evidence="10 11">
    <name type="scientific">Methanolapillus ohkumae</name>
    <dbReference type="NCBI Taxonomy" id="3028298"/>
    <lineage>
        <taxon>Archaea</taxon>
        <taxon>Methanobacteriati</taxon>
        <taxon>Methanobacteriota</taxon>
        <taxon>Stenosarchaea group</taxon>
        <taxon>Methanomicrobia</taxon>
        <taxon>Methanosarcinales</taxon>
        <taxon>Methanosarcinaceae</taxon>
        <taxon>Methanolapillus</taxon>
    </lineage>
</organism>
<dbReference type="InterPro" id="IPR050085">
    <property type="entry name" value="AGPR"/>
</dbReference>
<evidence type="ECO:0000256" key="4">
    <source>
        <dbReference type="ARBA" id="ARBA00022857"/>
    </source>
</evidence>
<dbReference type="EMBL" id="CP131061">
    <property type="protein sequence ID" value="WNY26867.1"/>
    <property type="molecule type" value="Genomic_DNA"/>
</dbReference>
<keyword evidence="4 7" id="KW-0521">NADP</keyword>
<dbReference type="InterPro" id="IPR036291">
    <property type="entry name" value="NAD(P)-bd_dom_sf"/>
</dbReference>
<dbReference type="Proteomes" id="UP001304970">
    <property type="component" value="Chromosome"/>
</dbReference>
<comment type="subcellular location">
    <subcellularLocation>
        <location evidence="7">Cytoplasm</location>
    </subcellularLocation>
</comment>
<keyword evidence="2 7" id="KW-0055">Arginine biosynthesis</keyword>
<evidence type="ECO:0000259" key="9">
    <source>
        <dbReference type="SMART" id="SM00859"/>
    </source>
</evidence>
<dbReference type="GO" id="GO:0005737">
    <property type="term" value="C:cytoplasm"/>
    <property type="evidence" value="ECO:0007669"/>
    <property type="project" value="UniProtKB-SubCell"/>
</dbReference>
<reference evidence="10 11" key="1">
    <citation type="submission" date="2023-07" db="EMBL/GenBank/DDBJ databases">
        <title>Closed genome sequence of Methanosarcinaceae archaeon Am2.</title>
        <authorList>
            <person name="Poehlein A."/>
            <person name="Protasov E."/>
            <person name="Platt K."/>
            <person name="Reeh H."/>
            <person name="Daniel R."/>
            <person name="Brune A."/>
        </authorList>
    </citation>
    <scope>NUCLEOTIDE SEQUENCE [LARGE SCALE GENOMIC DNA]</scope>
    <source>
        <strain evidence="10 11">Am2</strain>
    </source>
</reference>
<dbReference type="GO" id="GO:0003942">
    <property type="term" value="F:N-acetyl-gamma-glutamyl-phosphate reductase activity"/>
    <property type="evidence" value="ECO:0007669"/>
    <property type="project" value="UniProtKB-UniRule"/>
</dbReference>
<dbReference type="PROSITE" id="PS01224">
    <property type="entry name" value="ARGC"/>
    <property type="match status" value="1"/>
</dbReference>
<dbReference type="Gene3D" id="3.40.50.720">
    <property type="entry name" value="NAD(P)-binding Rossmann-like Domain"/>
    <property type="match status" value="1"/>
</dbReference>
<evidence type="ECO:0000256" key="3">
    <source>
        <dbReference type="ARBA" id="ARBA00022605"/>
    </source>
</evidence>
<dbReference type="HAMAP" id="MF_00150">
    <property type="entry name" value="ArgC_type1"/>
    <property type="match status" value="1"/>
</dbReference>
<comment type="function">
    <text evidence="7">Catalyzes the NADPH-dependent reduction of N-acetyl-5-glutamyl phosphate to yield N-acetyl-L-glutamate 5-semialdehyde.</text>
</comment>
<dbReference type="CDD" id="cd23934">
    <property type="entry name" value="AGPR_1_C"/>
    <property type="match status" value="1"/>
</dbReference>
<feature type="active site" evidence="7 8">
    <location>
        <position position="154"/>
    </location>
</feature>
<dbReference type="InterPro" id="IPR000706">
    <property type="entry name" value="AGPR_type-1"/>
</dbReference>
<dbReference type="Pfam" id="PF01118">
    <property type="entry name" value="Semialdhyde_dh"/>
    <property type="match status" value="1"/>
</dbReference>
<name>A0AA96VI12_9EURY</name>
<comment type="catalytic activity">
    <reaction evidence="6 7">
        <text>N-acetyl-L-glutamate 5-semialdehyde + phosphate + NADP(+) = N-acetyl-L-glutamyl 5-phosphate + NADPH + H(+)</text>
        <dbReference type="Rhea" id="RHEA:21588"/>
        <dbReference type="ChEBI" id="CHEBI:15378"/>
        <dbReference type="ChEBI" id="CHEBI:29123"/>
        <dbReference type="ChEBI" id="CHEBI:43474"/>
        <dbReference type="ChEBI" id="CHEBI:57783"/>
        <dbReference type="ChEBI" id="CHEBI:57936"/>
        <dbReference type="ChEBI" id="CHEBI:58349"/>
        <dbReference type="EC" id="1.2.1.38"/>
    </reaction>
</comment>
<evidence type="ECO:0000256" key="2">
    <source>
        <dbReference type="ARBA" id="ARBA00022571"/>
    </source>
</evidence>
<evidence type="ECO:0000256" key="6">
    <source>
        <dbReference type="ARBA" id="ARBA00050557"/>
    </source>
</evidence>
<dbReference type="SUPFAM" id="SSF55347">
    <property type="entry name" value="Glyceraldehyde-3-phosphate dehydrogenase-like, C-terminal domain"/>
    <property type="match status" value="1"/>
</dbReference>
<dbReference type="Pfam" id="PF22698">
    <property type="entry name" value="Semialdhyde_dhC_1"/>
    <property type="match status" value="1"/>
</dbReference>
<dbReference type="FunFam" id="3.30.360.10:FF:000014">
    <property type="entry name" value="N-acetyl-gamma-glutamyl-phosphate reductase"/>
    <property type="match status" value="1"/>
</dbReference>
<dbReference type="InterPro" id="IPR023013">
    <property type="entry name" value="AGPR_AS"/>
</dbReference>
<keyword evidence="3 7" id="KW-0028">Amino-acid biosynthesis</keyword>
<dbReference type="SMART" id="SM00859">
    <property type="entry name" value="Semialdhyde_dh"/>
    <property type="match status" value="1"/>
</dbReference>
<protein>
    <recommendedName>
        <fullName evidence="7">N-acetyl-gamma-glutamyl-phosphate reductase</fullName>
        <shortName evidence="7">AGPR</shortName>
        <ecNumber evidence="7">1.2.1.38</ecNumber>
    </recommendedName>
    <alternativeName>
        <fullName evidence="7">N-acetyl-glutamate semialdehyde dehydrogenase</fullName>
        <shortName evidence="7">NAGSA dehydrogenase</shortName>
    </alternativeName>
</protein>
<sequence length="345" mass="37703">MMIKAGIVGASGYAGEELLRLLAMHSHVKVVAATSRNLAGKKIGSVHINLDGFYPDLTFENIDNNELKKMCDVIFLAVPHGASMDFVPELLNGSTCKIIDLSADYRLKTAEFEKIYGMKHKDPREAVYAIPEVHDVLKEAEKIKNIRLIANPGCFPTGATLAVAPLAKFGVLENVIFDSKSGVTGAGNTPSATSHYPNLTENIIPYKMTAHRHTAEMRQEISRLQPGFDNISFTPHVIPASRGILTTAHVFTAKKYTTEEVKKIYVDFYKDKPFVRIVDGVPSLLAIRGSNFCHIGLEADSKTKRIVIVSAIDNLVKGAAGQAIQNMNILFGLSETEGLWIPGLP</sequence>
<dbReference type="GO" id="GO:0051287">
    <property type="term" value="F:NAD binding"/>
    <property type="evidence" value="ECO:0007669"/>
    <property type="project" value="InterPro"/>
</dbReference>
<evidence type="ECO:0000256" key="5">
    <source>
        <dbReference type="ARBA" id="ARBA00023002"/>
    </source>
</evidence>
<dbReference type="EC" id="1.2.1.38" evidence="7"/>
<evidence type="ECO:0000313" key="10">
    <source>
        <dbReference type="EMBL" id="WNY26867.1"/>
    </source>
</evidence>
<dbReference type="InterPro" id="IPR058924">
    <property type="entry name" value="AGPR_dimerisation_dom"/>
</dbReference>
<keyword evidence="5 7" id="KW-0560">Oxidoreductase</keyword>
<dbReference type="PANTHER" id="PTHR32338:SF10">
    <property type="entry name" value="N-ACETYL-GAMMA-GLUTAMYL-PHOSPHATE REDUCTASE, CHLOROPLASTIC-RELATED"/>
    <property type="match status" value="1"/>
</dbReference>
<dbReference type="Gene3D" id="3.30.360.10">
    <property type="entry name" value="Dihydrodipicolinate Reductase, domain 2"/>
    <property type="match status" value="1"/>
</dbReference>